<evidence type="ECO:0000259" key="1">
    <source>
        <dbReference type="Pfam" id="PF14267"/>
    </source>
</evidence>
<dbReference type="Pfam" id="PF14267">
    <property type="entry name" value="DUF4357"/>
    <property type="match status" value="1"/>
</dbReference>
<name>A0A9X4BIP6_9GAMM</name>
<comment type="caution">
    <text evidence="2">The sequence shown here is derived from an EMBL/GenBank/DDBJ whole genome shotgun (WGS) entry which is preliminary data.</text>
</comment>
<dbReference type="AlphaFoldDB" id="A0A9X4BIP6"/>
<evidence type="ECO:0000313" key="3">
    <source>
        <dbReference type="Proteomes" id="UP001139971"/>
    </source>
</evidence>
<proteinExistence type="predicted"/>
<feature type="domain" description="DUF4357" evidence="1">
    <location>
        <begin position="59"/>
        <end position="107"/>
    </location>
</feature>
<dbReference type="InterPro" id="IPR025579">
    <property type="entry name" value="DUF4357"/>
</dbReference>
<sequence>MELLAEQQAAENAPIFELVSAKHSLQATAREIGRQFVVLKGSKARPVWIGEDHSYRNLRQALIESGVLRPDSAGNFEFAHNAPMGSPSAASAVVLGRPDNGRLSWQLKGTAQTYADWQKGLPADTPVSGDQES</sequence>
<gene>
    <name evidence="2" type="ORF">OD750_023540</name>
</gene>
<keyword evidence="3" id="KW-1185">Reference proteome</keyword>
<dbReference type="Proteomes" id="UP001139971">
    <property type="component" value="Unassembled WGS sequence"/>
</dbReference>
<dbReference type="RefSeq" id="WP_263540700.1">
    <property type="nucleotide sequence ID" value="NZ_JAOVZO020000020.1"/>
</dbReference>
<protein>
    <submittedName>
        <fullName evidence="2">DUF4357 domain-containing protein</fullName>
    </submittedName>
</protein>
<accession>A0A9X4BIP6</accession>
<dbReference type="EMBL" id="JAOVZO020000020">
    <property type="protein sequence ID" value="MDC8015510.1"/>
    <property type="molecule type" value="Genomic_DNA"/>
</dbReference>
<organism evidence="2 3">
    <name type="scientific">Tahibacter soli</name>
    <dbReference type="NCBI Taxonomy" id="2983605"/>
    <lineage>
        <taxon>Bacteria</taxon>
        <taxon>Pseudomonadati</taxon>
        <taxon>Pseudomonadota</taxon>
        <taxon>Gammaproteobacteria</taxon>
        <taxon>Lysobacterales</taxon>
        <taxon>Rhodanobacteraceae</taxon>
        <taxon>Tahibacter</taxon>
    </lineage>
</organism>
<reference evidence="2" key="1">
    <citation type="submission" date="2023-02" db="EMBL/GenBank/DDBJ databases">
        <title>Tahibacter soli sp. nov. isolated from soil.</title>
        <authorList>
            <person name="Baek J.H."/>
            <person name="Lee J.K."/>
            <person name="Choi D.G."/>
            <person name="Jeon C.O."/>
        </authorList>
    </citation>
    <scope>NUCLEOTIDE SEQUENCE</scope>
    <source>
        <strain evidence="2">BL</strain>
    </source>
</reference>
<evidence type="ECO:0000313" key="2">
    <source>
        <dbReference type="EMBL" id="MDC8015510.1"/>
    </source>
</evidence>